<comment type="caution">
    <text evidence="3">The sequence shown here is derived from an EMBL/GenBank/DDBJ whole genome shotgun (WGS) entry which is preliminary data.</text>
</comment>
<accession>A0A397U0T2</accession>
<feature type="region of interest" description="Disordered" evidence="2">
    <location>
        <begin position="1"/>
        <end position="22"/>
    </location>
</feature>
<organism evidence="3 4">
    <name type="scientific">Gigaspora rosea</name>
    <dbReference type="NCBI Taxonomy" id="44941"/>
    <lineage>
        <taxon>Eukaryota</taxon>
        <taxon>Fungi</taxon>
        <taxon>Fungi incertae sedis</taxon>
        <taxon>Mucoromycota</taxon>
        <taxon>Glomeromycotina</taxon>
        <taxon>Glomeromycetes</taxon>
        <taxon>Diversisporales</taxon>
        <taxon>Gigasporaceae</taxon>
        <taxon>Gigaspora</taxon>
    </lineage>
</organism>
<keyword evidence="1" id="KW-0175">Coiled coil</keyword>
<evidence type="ECO:0000313" key="3">
    <source>
        <dbReference type="EMBL" id="RIB02637.1"/>
    </source>
</evidence>
<evidence type="ECO:0000313" key="4">
    <source>
        <dbReference type="Proteomes" id="UP000266673"/>
    </source>
</evidence>
<evidence type="ECO:0000256" key="2">
    <source>
        <dbReference type="SAM" id="MobiDB-lite"/>
    </source>
</evidence>
<dbReference type="OrthoDB" id="2446106at2759"/>
<gene>
    <name evidence="3" type="ORF">C2G38_858960</name>
</gene>
<feature type="coiled-coil region" evidence="1">
    <location>
        <begin position="34"/>
        <end position="61"/>
    </location>
</feature>
<name>A0A397U0T2_9GLOM</name>
<protein>
    <submittedName>
        <fullName evidence="3">Uncharacterized protein</fullName>
    </submittedName>
</protein>
<proteinExistence type="predicted"/>
<keyword evidence="4" id="KW-1185">Reference proteome</keyword>
<dbReference type="SUPFAM" id="SSF116734">
    <property type="entry name" value="DNA methylase specificity domain"/>
    <property type="match status" value="1"/>
</dbReference>
<dbReference type="AlphaFoldDB" id="A0A397U0T2"/>
<reference evidence="3 4" key="1">
    <citation type="submission" date="2018-06" db="EMBL/GenBank/DDBJ databases">
        <title>Comparative genomics reveals the genomic features of Rhizophagus irregularis, R. cerebriforme, R. diaphanum and Gigaspora rosea, and their symbiotic lifestyle signature.</title>
        <authorList>
            <person name="Morin E."/>
            <person name="San Clemente H."/>
            <person name="Chen E.C.H."/>
            <person name="De La Providencia I."/>
            <person name="Hainaut M."/>
            <person name="Kuo A."/>
            <person name="Kohler A."/>
            <person name="Murat C."/>
            <person name="Tang N."/>
            <person name="Roy S."/>
            <person name="Loubradou J."/>
            <person name="Henrissat B."/>
            <person name="Grigoriev I.V."/>
            <person name="Corradi N."/>
            <person name="Roux C."/>
            <person name="Martin F.M."/>
        </authorList>
    </citation>
    <scope>NUCLEOTIDE SEQUENCE [LARGE SCALE GENOMIC DNA]</scope>
    <source>
        <strain evidence="3 4">DAOM 194757</strain>
    </source>
</reference>
<dbReference type="Proteomes" id="UP000266673">
    <property type="component" value="Unassembled WGS sequence"/>
</dbReference>
<evidence type="ECO:0000256" key="1">
    <source>
        <dbReference type="SAM" id="Coils"/>
    </source>
</evidence>
<sequence>MATSDPSSSDLNGSKDVASSSSIHSIQNLIADQFKAKDEKIEKLQKELDYYKKQYESLQNNMSPDQPINNRNYDPKKVTELKVAINKVVDDVLLSQEHTNRPLVFSNYNRGWGASGSTPTTTHTTHTIHTTHTEANKLIDTIR</sequence>
<dbReference type="EMBL" id="QKWP01002632">
    <property type="protein sequence ID" value="RIB02637.1"/>
    <property type="molecule type" value="Genomic_DNA"/>
</dbReference>